<evidence type="ECO:0000256" key="4">
    <source>
        <dbReference type="PIRSR" id="PIRSR000390-2"/>
    </source>
</evidence>
<evidence type="ECO:0000313" key="6">
    <source>
        <dbReference type="EMBL" id="MCB8883368.1"/>
    </source>
</evidence>
<keyword evidence="6" id="KW-0808">Transferase</keyword>
<evidence type="ECO:0000256" key="3">
    <source>
        <dbReference type="PIRSR" id="PIRSR000390-1"/>
    </source>
</evidence>
<keyword evidence="6" id="KW-0032">Aminotransferase</keyword>
<dbReference type="Proteomes" id="UP000721844">
    <property type="component" value="Unassembled WGS sequence"/>
</dbReference>
<proteinExistence type="inferred from homology"/>
<comment type="similarity">
    <text evidence="2 5">Belongs to the DegT/DnrJ/EryC1 family.</text>
</comment>
<dbReference type="RefSeq" id="WP_227310026.1">
    <property type="nucleotide sequence ID" value="NZ_JAESVA010000013.1"/>
</dbReference>
<feature type="modified residue" description="N6-(pyridoxal phosphate)lysine" evidence="4">
    <location>
        <position position="194"/>
    </location>
</feature>
<dbReference type="PANTHER" id="PTHR30244">
    <property type="entry name" value="TRANSAMINASE"/>
    <property type="match status" value="1"/>
</dbReference>
<dbReference type="SUPFAM" id="SSF53383">
    <property type="entry name" value="PLP-dependent transferases"/>
    <property type="match status" value="1"/>
</dbReference>
<comment type="caution">
    <text evidence="6">The sequence shown here is derived from an EMBL/GenBank/DDBJ whole genome shotgun (WGS) entry which is preliminary data.</text>
</comment>
<dbReference type="InterPro" id="IPR015421">
    <property type="entry name" value="PyrdxlP-dep_Trfase_major"/>
</dbReference>
<dbReference type="InterPro" id="IPR000653">
    <property type="entry name" value="DegT/StrS_aminotransferase"/>
</dbReference>
<dbReference type="AlphaFoldDB" id="A0A964E6U4"/>
<dbReference type="InterPro" id="IPR015424">
    <property type="entry name" value="PyrdxlP-dep_Trfase"/>
</dbReference>
<dbReference type="GO" id="GO:0030170">
    <property type="term" value="F:pyridoxal phosphate binding"/>
    <property type="evidence" value="ECO:0007669"/>
    <property type="project" value="TreeGrafter"/>
</dbReference>
<protein>
    <submittedName>
        <fullName evidence="6">DegT/DnrJ/EryC1/StrS family aminotransferase</fullName>
    </submittedName>
</protein>
<reference evidence="6 7" key="1">
    <citation type="journal article" date="2021" name="Microorganisms">
        <title>Acidisoma silvae sp. nov. and Acidisomacellulosilytica sp. nov., Two Acidophilic Bacteria Isolated from Decaying Wood, Hydrolyzing Cellulose and Producing Poly-3-hydroxybutyrate.</title>
        <authorList>
            <person name="Mieszkin S."/>
            <person name="Pouder E."/>
            <person name="Uroz S."/>
            <person name="Simon-Colin C."/>
            <person name="Alain K."/>
        </authorList>
    </citation>
    <scope>NUCLEOTIDE SEQUENCE [LARGE SCALE GENOMIC DNA]</scope>
    <source>
        <strain evidence="6 7">HW T5.17</strain>
    </source>
</reference>
<name>A0A964E6U4_9PROT</name>
<gene>
    <name evidence="6" type="ORF">ACELLULO517_24180</name>
</gene>
<organism evidence="6 7">
    <name type="scientific">Acidisoma cellulosilyticum</name>
    <dbReference type="NCBI Taxonomy" id="2802395"/>
    <lineage>
        <taxon>Bacteria</taxon>
        <taxon>Pseudomonadati</taxon>
        <taxon>Pseudomonadota</taxon>
        <taxon>Alphaproteobacteria</taxon>
        <taxon>Acetobacterales</taxon>
        <taxon>Acidocellaceae</taxon>
        <taxon>Acidisoma</taxon>
    </lineage>
</organism>
<evidence type="ECO:0000256" key="2">
    <source>
        <dbReference type="ARBA" id="ARBA00037999"/>
    </source>
</evidence>
<dbReference type="GO" id="GO:0000271">
    <property type="term" value="P:polysaccharide biosynthetic process"/>
    <property type="evidence" value="ECO:0007669"/>
    <property type="project" value="TreeGrafter"/>
</dbReference>
<dbReference type="Pfam" id="PF01041">
    <property type="entry name" value="DegT_DnrJ_EryC1"/>
    <property type="match status" value="1"/>
</dbReference>
<sequence length="390" mass="40877">MVAVEPIPIYVAQLPRAEVLLPYLRQIDANAQYTNRGPLVALLEARMAGALGLPVGSVTLAANGTTALQAAILAAAGRARPGRMQALLPGYTFVATAHAAEACGYQVKFVDVSAATWAMDPVAMLDRPDLDRVGVVIPVAPYGAAFDYAGWVQFQNRTQIPVVIDAAASFEAIARQPCCITAEVPVTLSLHATKAFTTAEGGAILWRDGAGMQRAVAALGFGLTGEEHRWVNGPGLNGRLSEYHAAIGLAGLDAADRTAAERTRLHDAYKAAAVRAGLDAACLVSWPEIGSNYALVEASSLEAAERLIASFAAAGVTVRRWYGLGLHREPFFAADCDGSLPNTESLGDRIIGLPVYPGMGASQIDRVLQVLAADAASAGPSPRSRMSRFG</sequence>
<dbReference type="PIRSF" id="PIRSF000390">
    <property type="entry name" value="PLP_StrS"/>
    <property type="match status" value="1"/>
</dbReference>
<feature type="active site" description="Proton acceptor" evidence="3">
    <location>
        <position position="194"/>
    </location>
</feature>
<dbReference type="GO" id="GO:0008483">
    <property type="term" value="F:transaminase activity"/>
    <property type="evidence" value="ECO:0007669"/>
    <property type="project" value="UniProtKB-KW"/>
</dbReference>
<dbReference type="Gene3D" id="3.40.640.10">
    <property type="entry name" value="Type I PLP-dependent aspartate aminotransferase-like (Major domain)"/>
    <property type="match status" value="1"/>
</dbReference>
<keyword evidence="7" id="KW-1185">Reference proteome</keyword>
<dbReference type="PANTHER" id="PTHR30244:SF9">
    <property type="entry name" value="PROTEIN RV3402C"/>
    <property type="match status" value="1"/>
</dbReference>
<accession>A0A964E6U4</accession>
<dbReference type="EMBL" id="JAESVA010000013">
    <property type="protein sequence ID" value="MCB8883368.1"/>
    <property type="molecule type" value="Genomic_DNA"/>
</dbReference>
<evidence type="ECO:0000256" key="5">
    <source>
        <dbReference type="RuleBase" id="RU004508"/>
    </source>
</evidence>
<evidence type="ECO:0000313" key="7">
    <source>
        <dbReference type="Proteomes" id="UP000721844"/>
    </source>
</evidence>
<evidence type="ECO:0000256" key="1">
    <source>
        <dbReference type="ARBA" id="ARBA00022898"/>
    </source>
</evidence>
<keyword evidence="1 4" id="KW-0663">Pyridoxal phosphate</keyword>